<dbReference type="Pfam" id="PF02265">
    <property type="entry name" value="S1-P1_nuclease"/>
    <property type="match status" value="1"/>
</dbReference>
<keyword evidence="9" id="KW-0732">Signal</keyword>
<comment type="similarity">
    <text evidence="1">Belongs to the nuclease type I family.</text>
</comment>
<keyword evidence="2" id="KW-0540">Nuclease</keyword>
<feature type="region of interest" description="Disordered" evidence="8">
    <location>
        <begin position="308"/>
        <end position="334"/>
    </location>
</feature>
<evidence type="ECO:0000256" key="2">
    <source>
        <dbReference type="ARBA" id="ARBA00022722"/>
    </source>
</evidence>
<dbReference type="InterPro" id="IPR003154">
    <property type="entry name" value="S1/P1nuclease"/>
</dbReference>
<accession>A0A8J8T1T4</accession>
<evidence type="ECO:0000256" key="1">
    <source>
        <dbReference type="ARBA" id="ARBA00009547"/>
    </source>
</evidence>
<evidence type="ECO:0008006" key="12">
    <source>
        <dbReference type="Google" id="ProtNLM"/>
    </source>
</evidence>
<reference evidence="10" key="1">
    <citation type="submission" date="2019-06" db="EMBL/GenBank/DDBJ databases">
        <authorList>
            <person name="Zheng W."/>
        </authorList>
    </citation>
    <scope>NUCLEOTIDE SEQUENCE</scope>
    <source>
        <strain evidence="10">QDHG01</strain>
    </source>
</reference>
<evidence type="ECO:0000256" key="3">
    <source>
        <dbReference type="ARBA" id="ARBA00022723"/>
    </source>
</evidence>
<organism evidence="10 11">
    <name type="scientific">Halteria grandinella</name>
    <dbReference type="NCBI Taxonomy" id="5974"/>
    <lineage>
        <taxon>Eukaryota</taxon>
        <taxon>Sar</taxon>
        <taxon>Alveolata</taxon>
        <taxon>Ciliophora</taxon>
        <taxon>Intramacronucleata</taxon>
        <taxon>Spirotrichea</taxon>
        <taxon>Stichotrichia</taxon>
        <taxon>Sporadotrichida</taxon>
        <taxon>Halteriidae</taxon>
        <taxon>Halteria</taxon>
    </lineage>
</organism>
<dbReference type="SUPFAM" id="SSF48537">
    <property type="entry name" value="Phospholipase C/P1 nuclease"/>
    <property type="match status" value="1"/>
</dbReference>
<dbReference type="GO" id="GO:0006308">
    <property type="term" value="P:DNA catabolic process"/>
    <property type="evidence" value="ECO:0007669"/>
    <property type="project" value="InterPro"/>
</dbReference>
<proteinExistence type="inferred from homology"/>
<feature type="chain" id="PRO_5035235803" description="S1/P1 nuclease" evidence="9">
    <location>
        <begin position="23"/>
        <end position="334"/>
    </location>
</feature>
<dbReference type="CDD" id="cd11010">
    <property type="entry name" value="S1-P1_nuclease"/>
    <property type="match status" value="1"/>
</dbReference>
<comment type="caution">
    <text evidence="10">The sequence shown here is derived from an EMBL/GenBank/DDBJ whole genome shotgun (WGS) entry which is preliminary data.</text>
</comment>
<keyword evidence="5" id="KW-0378">Hydrolase</keyword>
<dbReference type="GO" id="GO:0016788">
    <property type="term" value="F:hydrolase activity, acting on ester bonds"/>
    <property type="evidence" value="ECO:0007669"/>
    <property type="project" value="InterPro"/>
</dbReference>
<evidence type="ECO:0000256" key="6">
    <source>
        <dbReference type="ARBA" id="ARBA00023157"/>
    </source>
</evidence>
<evidence type="ECO:0000256" key="7">
    <source>
        <dbReference type="ARBA" id="ARBA00023180"/>
    </source>
</evidence>
<keyword evidence="4" id="KW-0255">Endonuclease</keyword>
<dbReference type="AlphaFoldDB" id="A0A8J8T1T4"/>
<dbReference type="PANTHER" id="PTHR33146">
    <property type="entry name" value="ENDONUCLEASE 4"/>
    <property type="match status" value="1"/>
</dbReference>
<name>A0A8J8T1T4_HALGN</name>
<dbReference type="Proteomes" id="UP000785679">
    <property type="component" value="Unassembled WGS sequence"/>
</dbReference>
<keyword evidence="3" id="KW-0479">Metal-binding</keyword>
<evidence type="ECO:0000313" key="10">
    <source>
        <dbReference type="EMBL" id="TNV78426.1"/>
    </source>
</evidence>
<sequence>MTRGLQLTLLGLLASALQPRQAQCWWGNGHMIVARIAYDILEKDIRDKADSVLSHLMPFTTLEDQHPFVECATFADEIKGRGWNDQANLHYIDQPFFDQGFMIQVAPESENVTWAIDMIVANMNRKNLEMESGVSWDLSDSYHLRMLIHYIGDIHQPLHASSRYTKDYPMGDEGGNAVKLRVNASDEVTNLHALWDSVVTAQVDDMTLPLSESNWEKLGNISSRLRSEHPQSIVENNFNLDPNMWADESFQIVKEEIYSDFFDGEDSVFSPSQDYIDRSKLIAERQIAKAGYRLAQVLSNIWSSHQNKSSPLDSESHQDLTHESSKISPKFLQE</sequence>
<dbReference type="GO" id="GO:0003676">
    <property type="term" value="F:nucleic acid binding"/>
    <property type="evidence" value="ECO:0007669"/>
    <property type="project" value="InterPro"/>
</dbReference>
<feature type="compositionally biased region" description="Basic and acidic residues" evidence="8">
    <location>
        <begin position="314"/>
        <end position="325"/>
    </location>
</feature>
<dbReference type="EMBL" id="RRYP01010366">
    <property type="protein sequence ID" value="TNV78426.1"/>
    <property type="molecule type" value="Genomic_DNA"/>
</dbReference>
<dbReference type="OrthoDB" id="441446at2759"/>
<dbReference type="InterPro" id="IPR008947">
    <property type="entry name" value="PLipase_C/P1_nuclease_dom_sf"/>
</dbReference>
<feature type="signal peptide" evidence="9">
    <location>
        <begin position="1"/>
        <end position="22"/>
    </location>
</feature>
<keyword evidence="6" id="KW-1015">Disulfide bond</keyword>
<keyword evidence="7" id="KW-0325">Glycoprotein</keyword>
<keyword evidence="11" id="KW-1185">Reference proteome</keyword>
<evidence type="ECO:0000313" key="11">
    <source>
        <dbReference type="Proteomes" id="UP000785679"/>
    </source>
</evidence>
<evidence type="ECO:0000256" key="4">
    <source>
        <dbReference type="ARBA" id="ARBA00022759"/>
    </source>
</evidence>
<gene>
    <name evidence="10" type="ORF">FGO68_gene16199</name>
</gene>
<evidence type="ECO:0000256" key="5">
    <source>
        <dbReference type="ARBA" id="ARBA00022801"/>
    </source>
</evidence>
<protein>
    <recommendedName>
        <fullName evidence="12">S1/P1 nuclease</fullName>
    </recommendedName>
</protein>
<dbReference type="PANTHER" id="PTHR33146:SF10">
    <property type="entry name" value="STRAND-SPECIFIC NUCLEASE, PUTATIVE-RELATED"/>
    <property type="match status" value="1"/>
</dbReference>
<dbReference type="GO" id="GO:0046872">
    <property type="term" value="F:metal ion binding"/>
    <property type="evidence" value="ECO:0007669"/>
    <property type="project" value="UniProtKB-KW"/>
</dbReference>
<evidence type="ECO:0000256" key="8">
    <source>
        <dbReference type="SAM" id="MobiDB-lite"/>
    </source>
</evidence>
<evidence type="ECO:0000256" key="9">
    <source>
        <dbReference type="SAM" id="SignalP"/>
    </source>
</evidence>
<dbReference type="Gene3D" id="1.10.575.10">
    <property type="entry name" value="P1 Nuclease"/>
    <property type="match status" value="1"/>
</dbReference>
<dbReference type="GO" id="GO:0004519">
    <property type="term" value="F:endonuclease activity"/>
    <property type="evidence" value="ECO:0007669"/>
    <property type="project" value="UniProtKB-KW"/>
</dbReference>